<keyword evidence="2 5" id="KW-0547">Nucleotide-binding</keyword>
<dbReference type="InterPro" id="IPR006336">
    <property type="entry name" value="GCS2"/>
</dbReference>
<keyword evidence="1 5" id="KW-0436">Ligase</keyword>
<proteinExistence type="inferred from homology"/>
<dbReference type="PIRSF" id="PIRSF017901">
    <property type="entry name" value="GCL"/>
    <property type="match status" value="1"/>
</dbReference>
<dbReference type="PANTHER" id="PTHR34378">
    <property type="entry name" value="GLUTAMATE--CYSTEINE LIGASE, CHLOROPLASTIC"/>
    <property type="match status" value="1"/>
</dbReference>
<comment type="function">
    <text evidence="5">Catalyzes the synthesis of gamma-glutamylcysteine (gamma-GC).</text>
</comment>
<dbReference type="Pfam" id="PF04107">
    <property type="entry name" value="GCS2"/>
    <property type="match status" value="1"/>
</dbReference>
<evidence type="ECO:0000256" key="6">
    <source>
        <dbReference type="SAM" id="MobiDB-lite"/>
    </source>
</evidence>
<name>A0ABV1JHG4_9ACTN</name>
<dbReference type="RefSeq" id="WP_349227938.1">
    <property type="nucleotide sequence ID" value="NZ_JBBNOP010000017.1"/>
</dbReference>
<dbReference type="EMBL" id="JBBNOP010000017">
    <property type="protein sequence ID" value="MEQ3364173.1"/>
    <property type="molecule type" value="Genomic_DNA"/>
</dbReference>
<accession>A0ABV1JHG4</accession>
<dbReference type="SUPFAM" id="SSF55931">
    <property type="entry name" value="Glutamine synthetase/guanido kinase"/>
    <property type="match status" value="1"/>
</dbReference>
<keyword evidence="8" id="KW-1185">Reference proteome</keyword>
<evidence type="ECO:0000313" key="8">
    <source>
        <dbReference type="Proteomes" id="UP001487305"/>
    </source>
</evidence>
<dbReference type="InterPro" id="IPR014746">
    <property type="entry name" value="Gln_synth/guanido_kin_cat_dom"/>
</dbReference>
<dbReference type="Proteomes" id="UP001487305">
    <property type="component" value="Unassembled WGS sequence"/>
</dbReference>
<organism evidence="7 8">
    <name type="scientific">Raoultibacter massiliensis</name>
    <dbReference type="NCBI Taxonomy" id="1852371"/>
    <lineage>
        <taxon>Bacteria</taxon>
        <taxon>Bacillati</taxon>
        <taxon>Actinomycetota</taxon>
        <taxon>Coriobacteriia</taxon>
        <taxon>Eggerthellales</taxon>
        <taxon>Eggerthellaceae</taxon>
        <taxon>Raoultibacter</taxon>
    </lineage>
</organism>
<comment type="caution">
    <text evidence="7">The sequence shown here is derived from an EMBL/GenBank/DDBJ whole genome shotgun (WGS) entry which is preliminary data.</text>
</comment>
<dbReference type="PANTHER" id="PTHR34378:SF1">
    <property type="entry name" value="GLUTAMATE--CYSTEINE LIGASE, CHLOROPLASTIC"/>
    <property type="match status" value="1"/>
</dbReference>
<dbReference type="EC" id="6.3.2.2" evidence="5"/>
<dbReference type="InterPro" id="IPR035434">
    <property type="entry name" value="GCL_bact_plant"/>
</dbReference>
<dbReference type="Gene3D" id="3.30.590.20">
    <property type="match status" value="1"/>
</dbReference>
<evidence type="ECO:0000313" key="7">
    <source>
        <dbReference type="EMBL" id="MEQ3364173.1"/>
    </source>
</evidence>
<dbReference type="GO" id="GO:0016874">
    <property type="term" value="F:ligase activity"/>
    <property type="evidence" value="ECO:0007669"/>
    <property type="project" value="UniProtKB-KW"/>
</dbReference>
<reference evidence="7 8" key="1">
    <citation type="submission" date="2024-04" db="EMBL/GenBank/DDBJ databases">
        <title>Human intestinal bacterial collection.</title>
        <authorList>
            <person name="Pauvert C."/>
            <person name="Hitch T.C.A."/>
            <person name="Clavel T."/>
        </authorList>
    </citation>
    <scope>NUCLEOTIDE SEQUENCE [LARGE SCALE GENOMIC DNA]</scope>
    <source>
        <strain evidence="7 8">CLA-KB-H42</strain>
    </source>
</reference>
<protein>
    <recommendedName>
        <fullName evidence="5">Glutamate--cysteine ligase</fullName>
        <ecNumber evidence="5">6.3.2.2</ecNumber>
    </recommendedName>
</protein>
<comment type="similarity">
    <text evidence="5">Belongs to the glutamate--cysteine ligase type 2 family. EgtA subfamily.</text>
</comment>
<keyword evidence="3 5" id="KW-0067">ATP-binding</keyword>
<evidence type="ECO:0000256" key="1">
    <source>
        <dbReference type="ARBA" id="ARBA00022598"/>
    </source>
</evidence>
<evidence type="ECO:0000256" key="2">
    <source>
        <dbReference type="ARBA" id="ARBA00022741"/>
    </source>
</evidence>
<sequence length="436" mass="47933">MNTTATQPAAERRGSAACGNPGSQPAREQNIAAIIAYYESGIKSATGEIGIELEHTIVEAADGKPVSYSEEHGVHWLLEQLRGDFSEAMFAEDGDLLGLSRPREAVTLEPAAQLELSAGPFKDLASAEACFLSFEERLEKILSPVGLKALTIGYHPTARAEELELIPKRRYKFMNLYLGEIGPWGPRMMRGSASTQVSVDYASAEDCLRKLKLAYALVPLFSLMCDNSPVFEGEKRPHELMRTEIWKYCDPDRCGLVPGVMDEGFDMRAYAEYVLDKPAILVACAKHGWCYSEKTFGELYADTVMDRSDVEHALSMFFNDVRLKTYIEIRPADALPIPYAIAYAGLVKGLFATPENLDALEALFDGVTGADIDAAKETLMERGYEAEVYGHPVAELADRVIEIGRAGLSPDEQRYLDPLAALVADRTTLADIAERG</sequence>
<feature type="region of interest" description="Disordered" evidence="6">
    <location>
        <begin position="1"/>
        <end position="25"/>
    </location>
</feature>
<comment type="catalytic activity">
    <reaction evidence="4 5">
        <text>L-cysteine + L-glutamate + ATP = gamma-L-glutamyl-L-cysteine + ADP + phosphate + H(+)</text>
        <dbReference type="Rhea" id="RHEA:13285"/>
        <dbReference type="ChEBI" id="CHEBI:15378"/>
        <dbReference type="ChEBI" id="CHEBI:29985"/>
        <dbReference type="ChEBI" id="CHEBI:30616"/>
        <dbReference type="ChEBI" id="CHEBI:35235"/>
        <dbReference type="ChEBI" id="CHEBI:43474"/>
        <dbReference type="ChEBI" id="CHEBI:58173"/>
        <dbReference type="ChEBI" id="CHEBI:456216"/>
        <dbReference type="EC" id="6.3.2.2"/>
    </reaction>
</comment>
<evidence type="ECO:0000256" key="5">
    <source>
        <dbReference type="PIRNR" id="PIRNR017901"/>
    </source>
</evidence>
<evidence type="ECO:0000256" key="3">
    <source>
        <dbReference type="ARBA" id="ARBA00022840"/>
    </source>
</evidence>
<gene>
    <name evidence="7" type="ORF">AAA083_14425</name>
</gene>
<evidence type="ECO:0000256" key="4">
    <source>
        <dbReference type="ARBA" id="ARBA00048819"/>
    </source>
</evidence>